<comment type="caution">
    <text evidence="1">The sequence shown here is derived from an EMBL/GenBank/DDBJ whole genome shotgun (WGS) entry which is preliminary data.</text>
</comment>
<dbReference type="OrthoDB" id="5071263at2759"/>
<evidence type="ECO:0000313" key="1">
    <source>
        <dbReference type="EMBL" id="CAG8973432.1"/>
    </source>
</evidence>
<keyword evidence="2" id="KW-1185">Reference proteome</keyword>
<dbReference type="Proteomes" id="UP000701801">
    <property type="component" value="Unassembled WGS sequence"/>
</dbReference>
<dbReference type="AlphaFoldDB" id="A0A9N9LJ13"/>
<reference evidence="1" key="1">
    <citation type="submission" date="2021-07" db="EMBL/GenBank/DDBJ databases">
        <authorList>
            <person name="Durling M."/>
        </authorList>
    </citation>
    <scope>NUCLEOTIDE SEQUENCE</scope>
</reference>
<sequence>MRPFSTSARALFKRLGFPVESIPDTHRSGYEKFFSPDGGAEQKFGKTKSALLKPRGGNPVHQSSFNKADKALIISVVVEGERGKATCHIYEDGTGTRKKGDERQ</sequence>
<dbReference type="EMBL" id="CAJVRM010000069">
    <property type="protein sequence ID" value="CAG8973432.1"/>
    <property type="molecule type" value="Genomic_DNA"/>
</dbReference>
<accession>A0A9N9LJ13</accession>
<organism evidence="1 2">
    <name type="scientific">Hymenoscyphus albidus</name>
    <dbReference type="NCBI Taxonomy" id="595503"/>
    <lineage>
        <taxon>Eukaryota</taxon>
        <taxon>Fungi</taxon>
        <taxon>Dikarya</taxon>
        <taxon>Ascomycota</taxon>
        <taxon>Pezizomycotina</taxon>
        <taxon>Leotiomycetes</taxon>
        <taxon>Helotiales</taxon>
        <taxon>Helotiaceae</taxon>
        <taxon>Hymenoscyphus</taxon>
    </lineage>
</organism>
<protein>
    <submittedName>
        <fullName evidence="1">Uncharacterized protein</fullName>
    </submittedName>
</protein>
<proteinExistence type="predicted"/>
<gene>
    <name evidence="1" type="ORF">HYALB_00006458</name>
</gene>
<evidence type="ECO:0000313" key="2">
    <source>
        <dbReference type="Proteomes" id="UP000701801"/>
    </source>
</evidence>
<name>A0A9N9LJ13_9HELO</name>